<accession>A0A9E8ZJ81</accession>
<keyword evidence="1" id="KW-0378">Hydrolase</keyword>
<dbReference type="InterPro" id="IPR044668">
    <property type="entry name" value="PuuD-like"/>
</dbReference>
<evidence type="ECO:0000313" key="2">
    <source>
        <dbReference type="Proteomes" id="UP001163152"/>
    </source>
</evidence>
<organism evidence="1 2">
    <name type="scientific">Thermocoleostomius sinensis A174</name>
    <dbReference type="NCBI Taxonomy" id="2016057"/>
    <lineage>
        <taxon>Bacteria</taxon>
        <taxon>Bacillati</taxon>
        <taxon>Cyanobacteriota</taxon>
        <taxon>Cyanophyceae</taxon>
        <taxon>Oculatellales</taxon>
        <taxon>Oculatellaceae</taxon>
        <taxon>Thermocoleostomius</taxon>
    </lineage>
</organism>
<dbReference type="InterPro" id="IPR011697">
    <property type="entry name" value="Peptidase_C26"/>
</dbReference>
<dbReference type="GO" id="GO:0005829">
    <property type="term" value="C:cytosol"/>
    <property type="evidence" value="ECO:0007669"/>
    <property type="project" value="TreeGrafter"/>
</dbReference>
<dbReference type="GO" id="GO:0006598">
    <property type="term" value="P:polyamine catabolic process"/>
    <property type="evidence" value="ECO:0007669"/>
    <property type="project" value="TreeGrafter"/>
</dbReference>
<gene>
    <name evidence="1" type="ORF">OXH18_09790</name>
</gene>
<dbReference type="KEGG" id="tsin:OXH18_09790"/>
<proteinExistence type="predicted"/>
<dbReference type="EMBL" id="CP113797">
    <property type="protein sequence ID" value="WAL62258.1"/>
    <property type="molecule type" value="Genomic_DNA"/>
</dbReference>
<dbReference type="SUPFAM" id="SSF52317">
    <property type="entry name" value="Class I glutamine amidotransferase-like"/>
    <property type="match status" value="1"/>
</dbReference>
<name>A0A9E8ZJ81_9CYAN</name>
<dbReference type="Gene3D" id="3.40.50.880">
    <property type="match status" value="1"/>
</dbReference>
<dbReference type="RefSeq" id="WP_268612476.1">
    <property type="nucleotide sequence ID" value="NZ_CP113797.1"/>
</dbReference>
<dbReference type="Proteomes" id="UP001163152">
    <property type="component" value="Chromosome"/>
</dbReference>
<evidence type="ECO:0000313" key="1">
    <source>
        <dbReference type="EMBL" id="WAL62258.1"/>
    </source>
</evidence>
<dbReference type="InterPro" id="IPR029062">
    <property type="entry name" value="Class_I_gatase-like"/>
</dbReference>
<dbReference type="GO" id="GO:0033969">
    <property type="term" value="F:gamma-glutamyl-gamma-aminobutyrate hydrolase activity"/>
    <property type="evidence" value="ECO:0007669"/>
    <property type="project" value="TreeGrafter"/>
</dbReference>
<keyword evidence="2" id="KW-1185">Reference proteome</keyword>
<dbReference type="PANTHER" id="PTHR43235:SF1">
    <property type="entry name" value="GLUTAMINE AMIDOTRANSFERASE PB2B2.05-RELATED"/>
    <property type="match status" value="1"/>
</dbReference>
<dbReference type="Pfam" id="PF07722">
    <property type="entry name" value="Peptidase_C26"/>
    <property type="match status" value="1"/>
</dbReference>
<protein>
    <submittedName>
        <fullName evidence="1">Gamma-glutamyl-gamma-aminobutyrate hydrolase family protein</fullName>
    </submittedName>
</protein>
<dbReference type="PROSITE" id="PS51273">
    <property type="entry name" value="GATASE_TYPE_1"/>
    <property type="match status" value="1"/>
</dbReference>
<sequence>MKVKRLNTQVNQQLPIIGITTYHRNELGDFHLPGAYIEAVEHANGIPVLLPPTSGDLRSLLDRLDSLIFSGGGDIDPALYNSPGHPSIYLVDPERDRFELALARVALTLDLPILGICRGMQLLNVATGGDLISHVPEQYGDRQF</sequence>
<dbReference type="AlphaFoldDB" id="A0A9E8ZJ81"/>
<reference evidence="1" key="1">
    <citation type="submission" date="2022-12" db="EMBL/GenBank/DDBJ databases">
        <title>Polyphasic identification of a Novel Hot-Spring Cyanobacterium Ocullathermofonsia sinensis gen nov. sp. nov. and Genomic Insights on its Adaptations to the Thermal Habitat.</title>
        <authorList>
            <person name="Daroch M."/>
            <person name="Tang J."/>
            <person name="Jiang Y."/>
        </authorList>
    </citation>
    <scope>NUCLEOTIDE SEQUENCE</scope>
    <source>
        <strain evidence="1">PKUAC-SCTA174</strain>
    </source>
</reference>
<dbReference type="PANTHER" id="PTHR43235">
    <property type="entry name" value="GLUTAMINE AMIDOTRANSFERASE PB2B2.05-RELATED"/>
    <property type="match status" value="1"/>
</dbReference>